<dbReference type="InterPro" id="IPR010998">
    <property type="entry name" value="Integrase_recombinase_N"/>
</dbReference>
<dbReference type="InterPro" id="IPR050090">
    <property type="entry name" value="Tyrosine_recombinase_XerCD"/>
</dbReference>
<dbReference type="GO" id="GO:0015074">
    <property type="term" value="P:DNA integration"/>
    <property type="evidence" value="ECO:0007669"/>
    <property type="project" value="UniProtKB-KW"/>
</dbReference>
<dbReference type="InterPro" id="IPR044068">
    <property type="entry name" value="CB"/>
</dbReference>
<name>A0A0F9P926_9ZZZZ</name>
<organism evidence="6">
    <name type="scientific">marine sediment metagenome</name>
    <dbReference type="NCBI Taxonomy" id="412755"/>
    <lineage>
        <taxon>unclassified sequences</taxon>
        <taxon>metagenomes</taxon>
        <taxon>ecological metagenomes</taxon>
    </lineage>
</organism>
<dbReference type="InterPro" id="IPR013762">
    <property type="entry name" value="Integrase-like_cat_sf"/>
</dbReference>
<keyword evidence="2" id="KW-0238">DNA-binding</keyword>
<dbReference type="InterPro" id="IPR004107">
    <property type="entry name" value="Integrase_SAM-like_N"/>
</dbReference>
<dbReference type="PROSITE" id="PS51900">
    <property type="entry name" value="CB"/>
    <property type="match status" value="1"/>
</dbReference>
<feature type="domain" description="Tyr recombinase" evidence="4">
    <location>
        <begin position="122"/>
        <end position="186"/>
    </location>
</feature>
<evidence type="ECO:0008006" key="7">
    <source>
        <dbReference type="Google" id="ProtNLM"/>
    </source>
</evidence>
<evidence type="ECO:0000259" key="5">
    <source>
        <dbReference type="PROSITE" id="PS51900"/>
    </source>
</evidence>
<evidence type="ECO:0000256" key="3">
    <source>
        <dbReference type="ARBA" id="ARBA00023172"/>
    </source>
</evidence>
<dbReference type="Gene3D" id="1.10.443.10">
    <property type="entry name" value="Intergrase catalytic core"/>
    <property type="match status" value="1"/>
</dbReference>
<dbReference type="PROSITE" id="PS51898">
    <property type="entry name" value="TYR_RECOMBINASE"/>
    <property type="match status" value="1"/>
</dbReference>
<evidence type="ECO:0000313" key="6">
    <source>
        <dbReference type="EMBL" id="KKM89897.1"/>
    </source>
</evidence>
<sequence>MSNNDIIGNWVRRFLMEYLIGERNLSQNTQASYRDTFVLLLPFAAKRCKKSIEELSVNDVDANIVRLFLQYLEKDRNCCVATRNQRLAAVRSLAHFISERSPEQIAWSAKICSIPFKKDFTEVMSYLEKPEMDALLDSPDRKTSQGRRDYALLLFMYNTGARASEAANVTIADLNFDGIPSVRILG</sequence>
<evidence type="ECO:0000259" key="4">
    <source>
        <dbReference type="PROSITE" id="PS51898"/>
    </source>
</evidence>
<evidence type="ECO:0000256" key="2">
    <source>
        <dbReference type="ARBA" id="ARBA00023125"/>
    </source>
</evidence>
<proteinExistence type="predicted"/>
<dbReference type="Gene3D" id="1.10.150.130">
    <property type="match status" value="1"/>
</dbReference>
<dbReference type="InterPro" id="IPR011010">
    <property type="entry name" value="DNA_brk_join_enz"/>
</dbReference>
<dbReference type="SUPFAM" id="SSF56349">
    <property type="entry name" value="DNA breaking-rejoining enzymes"/>
    <property type="match status" value="1"/>
</dbReference>
<dbReference type="InterPro" id="IPR002104">
    <property type="entry name" value="Integrase_catalytic"/>
</dbReference>
<dbReference type="EMBL" id="LAZR01006750">
    <property type="protein sequence ID" value="KKM89897.1"/>
    <property type="molecule type" value="Genomic_DNA"/>
</dbReference>
<keyword evidence="3" id="KW-0233">DNA recombination</keyword>
<evidence type="ECO:0000256" key="1">
    <source>
        <dbReference type="ARBA" id="ARBA00022908"/>
    </source>
</evidence>
<feature type="non-terminal residue" evidence="6">
    <location>
        <position position="186"/>
    </location>
</feature>
<comment type="caution">
    <text evidence="6">The sequence shown here is derived from an EMBL/GenBank/DDBJ whole genome shotgun (WGS) entry which is preliminary data.</text>
</comment>
<accession>A0A0F9P926</accession>
<dbReference type="GO" id="GO:0006310">
    <property type="term" value="P:DNA recombination"/>
    <property type="evidence" value="ECO:0007669"/>
    <property type="project" value="UniProtKB-KW"/>
</dbReference>
<dbReference type="Pfam" id="PF02899">
    <property type="entry name" value="Phage_int_SAM_1"/>
    <property type="match status" value="1"/>
</dbReference>
<protein>
    <recommendedName>
        <fullName evidence="7">Core-binding (CB) domain-containing protein</fullName>
    </recommendedName>
</protein>
<reference evidence="6" key="1">
    <citation type="journal article" date="2015" name="Nature">
        <title>Complex archaea that bridge the gap between prokaryotes and eukaryotes.</title>
        <authorList>
            <person name="Spang A."/>
            <person name="Saw J.H."/>
            <person name="Jorgensen S.L."/>
            <person name="Zaremba-Niedzwiedzka K."/>
            <person name="Martijn J."/>
            <person name="Lind A.E."/>
            <person name="van Eijk R."/>
            <person name="Schleper C."/>
            <person name="Guy L."/>
            <person name="Ettema T.J."/>
        </authorList>
    </citation>
    <scope>NUCLEOTIDE SEQUENCE</scope>
</reference>
<dbReference type="AlphaFoldDB" id="A0A0F9P926"/>
<dbReference type="GO" id="GO:0003677">
    <property type="term" value="F:DNA binding"/>
    <property type="evidence" value="ECO:0007669"/>
    <property type="project" value="UniProtKB-KW"/>
</dbReference>
<dbReference type="PANTHER" id="PTHR30349">
    <property type="entry name" value="PHAGE INTEGRASE-RELATED"/>
    <property type="match status" value="1"/>
</dbReference>
<feature type="domain" description="Core-binding (CB)" evidence="5">
    <location>
        <begin position="1"/>
        <end position="98"/>
    </location>
</feature>
<dbReference type="Pfam" id="PF00589">
    <property type="entry name" value="Phage_integrase"/>
    <property type="match status" value="1"/>
</dbReference>
<gene>
    <name evidence="6" type="ORF">LCGC14_1244100</name>
</gene>
<dbReference type="PANTHER" id="PTHR30349:SF81">
    <property type="entry name" value="TYROSINE RECOMBINASE XERC"/>
    <property type="match status" value="1"/>
</dbReference>
<keyword evidence="1" id="KW-0229">DNA integration</keyword>